<evidence type="ECO:0000256" key="5">
    <source>
        <dbReference type="ARBA" id="ARBA00023136"/>
    </source>
</evidence>
<evidence type="ECO:0000259" key="7">
    <source>
        <dbReference type="Pfam" id="PF00482"/>
    </source>
</evidence>
<feature type="transmembrane region" description="Helical" evidence="6">
    <location>
        <begin position="220"/>
        <end position="240"/>
    </location>
</feature>
<name>A0A2W1LSY0_9BACL</name>
<protein>
    <submittedName>
        <fullName evidence="8">Pilus assembly protein TadB</fullName>
    </submittedName>
</protein>
<dbReference type="PANTHER" id="PTHR35007">
    <property type="entry name" value="INTEGRAL MEMBRANE PROTEIN-RELATED"/>
    <property type="match status" value="1"/>
</dbReference>
<feature type="transmembrane region" description="Helical" evidence="6">
    <location>
        <begin position="194"/>
        <end position="214"/>
    </location>
</feature>
<keyword evidence="2" id="KW-1003">Cell membrane</keyword>
<comment type="subcellular location">
    <subcellularLocation>
        <location evidence="1">Cell membrane</location>
        <topology evidence="1">Multi-pass membrane protein</topology>
    </subcellularLocation>
</comment>
<accession>A0A2W1LSY0</accession>
<keyword evidence="5 6" id="KW-0472">Membrane</keyword>
<dbReference type="OrthoDB" id="9796142at2"/>
<feature type="transmembrane region" description="Helical" evidence="6">
    <location>
        <begin position="38"/>
        <end position="55"/>
    </location>
</feature>
<reference evidence="8 9" key="1">
    <citation type="submission" date="2018-06" db="EMBL/GenBank/DDBJ databases">
        <title>Paenibacillus imtechensis sp. nov.</title>
        <authorList>
            <person name="Pinnaka A.K."/>
            <person name="Singh H."/>
            <person name="Kaur M."/>
        </authorList>
    </citation>
    <scope>NUCLEOTIDE SEQUENCE [LARGE SCALE GENOMIC DNA]</scope>
    <source>
        <strain evidence="8 9">SMB1</strain>
    </source>
</reference>
<dbReference type="GO" id="GO:0005886">
    <property type="term" value="C:plasma membrane"/>
    <property type="evidence" value="ECO:0007669"/>
    <property type="project" value="UniProtKB-SubCell"/>
</dbReference>
<proteinExistence type="predicted"/>
<organism evidence="8 9">
    <name type="scientific">Paenibacillus sambharensis</name>
    <dbReference type="NCBI Taxonomy" id="1803190"/>
    <lineage>
        <taxon>Bacteria</taxon>
        <taxon>Bacillati</taxon>
        <taxon>Bacillota</taxon>
        <taxon>Bacilli</taxon>
        <taxon>Bacillales</taxon>
        <taxon>Paenibacillaceae</taxon>
        <taxon>Paenibacillus</taxon>
    </lineage>
</organism>
<dbReference type="InterPro" id="IPR018076">
    <property type="entry name" value="T2SS_GspF_dom"/>
</dbReference>
<evidence type="ECO:0000313" key="8">
    <source>
        <dbReference type="EMBL" id="PZD94951.1"/>
    </source>
</evidence>
<dbReference type="PANTHER" id="PTHR35007:SF1">
    <property type="entry name" value="PILUS ASSEMBLY PROTEIN"/>
    <property type="match status" value="1"/>
</dbReference>
<evidence type="ECO:0000256" key="6">
    <source>
        <dbReference type="SAM" id="Phobius"/>
    </source>
</evidence>
<gene>
    <name evidence="8" type="ORF">DNH61_15010</name>
</gene>
<evidence type="ECO:0000313" key="9">
    <source>
        <dbReference type="Proteomes" id="UP000249522"/>
    </source>
</evidence>
<keyword evidence="3 6" id="KW-0812">Transmembrane</keyword>
<evidence type="ECO:0000256" key="2">
    <source>
        <dbReference type="ARBA" id="ARBA00022475"/>
    </source>
</evidence>
<dbReference type="Pfam" id="PF00482">
    <property type="entry name" value="T2SSF"/>
    <property type="match status" value="1"/>
</dbReference>
<comment type="caution">
    <text evidence="8">The sequence shown here is derived from an EMBL/GenBank/DDBJ whole genome shotgun (WGS) entry which is preliminary data.</text>
</comment>
<feature type="domain" description="Type II secretion system protein GspF" evidence="7">
    <location>
        <begin position="75"/>
        <end position="206"/>
    </location>
</feature>
<dbReference type="RefSeq" id="WP_111147499.1">
    <property type="nucleotide sequence ID" value="NZ_QKRB01000046.1"/>
</dbReference>
<keyword evidence="4 6" id="KW-1133">Transmembrane helix</keyword>
<dbReference type="Proteomes" id="UP000249522">
    <property type="component" value="Unassembled WGS sequence"/>
</dbReference>
<feature type="transmembrane region" description="Helical" evidence="6">
    <location>
        <begin position="12"/>
        <end position="32"/>
    </location>
</feature>
<dbReference type="AlphaFoldDB" id="A0A2W1LSY0"/>
<evidence type="ECO:0000256" key="1">
    <source>
        <dbReference type="ARBA" id="ARBA00004651"/>
    </source>
</evidence>
<keyword evidence="9" id="KW-1185">Reference proteome</keyword>
<dbReference type="EMBL" id="QKRB01000046">
    <property type="protein sequence ID" value="PZD94951.1"/>
    <property type="molecule type" value="Genomic_DNA"/>
</dbReference>
<sequence>MILPDYQNARLSRLQLVGSVCGGAAVVFVGAYLFYNSVLISLLMSALGWFTPRYVRRWLIDWKRTRLKRQFKEALQSIASSLAAGRSVENAICTVPEDLKLVYPDARIEIIREFLFMGSCLRNGETPERCLRAFADRARIDDITQFADVLATAKRSGGDMVGIVRRTAQMIGDKMEVEQEIAVLIARKRFESKVMLAVPFVFMAFLSLTAPDYMAPLYSGMGYLLLTAALGVLYGCYLLIRKWMTIEV</sequence>
<evidence type="ECO:0000256" key="4">
    <source>
        <dbReference type="ARBA" id="ARBA00022989"/>
    </source>
</evidence>
<evidence type="ECO:0000256" key="3">
    <source>
        <dbReference type="ARBA" id="ARBA00022692"/>
    </source>
</evidence>